<feature type="compositionally biased region" description="Basic residues" evidence="1">
    <location>
        <begin position="20"/>
        <end position="48"/>
    </location>
</feature>
<organism evidence="2">
    <name type="scientific">uncultured Acetobacteraceae bacterium</name>
    <dbReference type="NCBI Taxonomy" id="169975"/>
    <lineage>
        <taxon>Bacteria</taxon>
        <taxon>Pseudomonadati</taxon>
        <taxon>Pseudomonadota</taxon>
        <taxon>Alphaproteobacteria</taxon>
        <taxon>Acetobacterales</taxon>
        <taxon>Acetobacteraceae</taxon>
        <taxon>environmental samples</taxon>
    </lineage>
</organism>
<name>A0A6J4H859_9PROT</name>
<sequence>APLPAPGSAGEVPRHDRPPPAHRGRRRGHRPVRQVRGGRRHRPHRHLQFRPLPHGGPRLPRRPARLRQRERDRQGDGARGAAGRPAHPRAGRRERHRPLRHHGRAAGRAEGARLRRRAELPDRRPDRRRVPRQPRRNRHVLRARSGHDPRGAREGHADHPLRLQRRRGGRDGEGRRRHGRVPHGPDHRRRDRRRDGAHAGRLRARHGRMGRGRAPRPGRRDRALPRRADLQPGGRRLRAEERAPLPRLLRRLLHGAPARRDGAHRADAPLQVADLL</sequence>
<feature type="compositionally biased region" description="Basic and acidic residues" evidence="1">
    <location>
        <begin position="218"/>
        <end position="229"/>
    </location>
</feature>
<feature type="non-terminal residue" evidence="2">
    <location>
        <position position="1"/>
    </location>
</feature>
<evidence type="ECO:0000256" key="1">
    <source>
        <dbReference type="SAM" id="MobiDB-lite"/>
    </source>
</evidence>
<feature type="compositionally biased region" description="Basic residues" evidence="1">
    <location>
        <begin position="175"/>
        <end position="192"/>
    </location>
</feature>
<gene>
    <name evidence="2" type="ORF">AVDCRST_MAG04-461</name>
</gene>
<feature type="compositionally biased region" description="Basic residues" evidence="1">
    <location>
        <begin position="86"/>
        <end position="105"/>
    </location>
</feature>
<feature type="region of interest" description="Disordered" evidence="1">
    <location>
        <begin position="1"/>
        <end position="241"/>
    </location>
</feature>
<dbReference type="AlphaFoldDB" id="A0A6J4H859"/>
<protein>
    <submittedName>
        <fullName evidence="2">TIM-barrel signal transduction protein</fullName>
    </submittedName>
</protein>
<evidence type="ECO:0000313" key="2">
    <source>
        <dbReference type="EMBL" id="CAA9217427.1"/>
    </source>
</evidence>
<feature type="compositionally biased region" description="Basic and acidic residues" evidence="1">
    <location>
        <begin position="67"/>
        <end position="76"/>
    </location>
</feature>
<feature type="non-terminal residue" evidence="2">
    <location>
        <position position="276"/>
    </location>
</feature>
<feature type="compositionally biased region" description="Basic residues" evidence="1">
    <location>
        <begin position="200"/>
        <end position="217"/>
    </location>
</feature>
<accession>A0A6J4H859</accession>
<reference evidence="2" key="1">
    <citation type="submission" date="2020-02" db="EMBL/GenBank/DDBJ databases">
        <authorList>
            <person name="Meier V. D."/>
        </authorList>
    </citation>
    <scope>NUCLEOTIDE SEQUENCE</scope>
    <source>
        <strain evidence="2">AVDCRST_MAG04</strain>
    </source>
</reference>
<proteinExistence type="predicted"/>
<feature type="compositionally biased region" description="Basic residues" evidence="1">
    <location>
        <begin position="126"/>
        <end position="144"/>
    </location>
</feature>
<feature type="compositionally biased region" description="Basic and acidic residues" evidence="1">
    <location>
        <begin position="110"/>
        <end position="125"/>
    </location>
</feature>
<dbReference type="EMBL" id="CADCTL010000032">
    <property type="protein sequence ID" value="CAA9217427.1"/>
    <property type="molecule type" value="Genomic_DNA"/>
</dbReference>
<feature type="compositionally biased region" description="Basic and acidic residues" evidence="1">
    <location>
        <begin position="145"/>
        <end position="161"/>
    </location>
</feature>